<evidence type="ECO:0000313" key="1">
    <source>
        <dbReference type="EMBL" id="GAA2606166.1"/>
    </source>
</evidence>
<sequence length="216" mass="22342">MANPIDTVPFRSLVTQASAVLLTHGVEVEAAAVRGVATHVIEAMAQQSGMDPEEAVHLVTPEVIADSIVKATAEEQRRTPAVHAVRPVRIDDGAVNVPVESLGHLVMAASQAGKYAGLNSGGAAAAHLLDLATEIGAALAKGHAEGAAAVEVGVLDELAGLVDEVANRVESGDWSICPCGEDHGQAETDSGAVPVMRYHTDLARQLRNGEPGDRHH</sequence>
<organism evidence="1 2">
    <name type="scientific">Streptomyces axinellae</name>
    <dbReference type="NCBI Taxonomy" id="552788"/>
    <lineage>
        <taxon>Bacteria</taxon>
        <taxon>Bacillati</taxon>
        <taxon>Actinomycetota</taxon>
        <taxon>Actinomycetes</taxon>
        <taxon>Kitasatosporales</taxon>
        <taxon>Streptomycetaceae</taxon>
        <taxon>Streptomyces</taxon>
    </lineage>
</organism>
<name>A0ABP6CB03_9ACTN</name>
<comment type="caution">
    <text evidence="1">The sequence shown here is derived from an EMBL/GenBank/DDBJ whole genome shotgun (WGS) entry which is preliminary data.</text>
</comment>
<accession>A0ABP6CB03</accession>
<keyword evidence="2" id="KW-1185">Reference proteome</keyword>
<protein>
    <submittedName>
        <fullName evidence="1">Uncharacterized protein</fullName>
    </submittedName>
</protein>
<evidence type="ECO:0000313" key="2">
    <source>
        <dbReference type="Proteomes" id="UP001501447"/>
    </source>
</evidence>
<dbReference type="Proteomes" id="UP001501447">
    <property type="component" value="Unassembled WGS sequence"/>
</dbReference>
<reference evidence="2" key="1">
    <citation type="journal article" date="2019" name="Int. J. Syst. Evol. Microbiol.">
        <title>The Global Catalogue of Microorganisms (GCM) 10K type strain sequencing project: providing services to taxonomists for standard genome sequencing and annotation.</title>
        <authorList>
            <consortium name="The Broad Institute Genomics Platform"/>
            <consortium name="The Broad Institute Genome Sequencing Center for Infectious Disease"/>
            <person name="Wu L."/>
            <person name="Ma J."/>
        </authorList>
    </citation>
    <scope>NUCLEOTIDE SEQUENCE [LARGE SCALE GENOMIC DNA]</scope>
    <source>
        <strain evidence="2">JCM 16373</strain>
    </source>
</reference>
<proteinExistence type="predicted"/>
<dbReference type="EMBL" id="BAAARJ010000005">
    <property type="protein sequence ID" value="GAA2606166.1"/>
    <property type="molecule type" value="Genomic_DNA"/>
</dbReference>
<dbReference type="RefSeq" id="WP_344564217.1">
    <property type="nucleotide sequence ID" value="NZ_BAAARJ010000005.1"/>
</dbReference>
<gene>
    <name evidence="1" type="ORF">GCM10009863_19570</name>
</gene>